<evidence type="ECO:0000259" key="16">
    <source>
        <dbReference type="PROSITE" id="PS51192"/>
    </source>
</evidence>
<organism evidence="18 19">
    <name type="scientific">Sporosarcina psychrophila</name>
    <name type="common">Bacillus psychrophilus</name>
    <dbReference type="NCBI Taxonomy" id="1476"/>
    <lineage>
        <taxon>Bacteria</taxon>
        <taxon>Bacillati</taxon>
        <taxon>Bacillota</taxon>
        <taxon>Bacilli</taxon>
        <taxon>Bacillales</taxon>
        <taxon>Caryophanaceae</taxon>
        <taxon>Sporosarcina</taxon>
    </lineage>
</organism>
<dbReference type="SMART" id="SM00487">
    <property type="entry name" value="DEXDc"/>
    <property type="match status" value="1"/>
</dbReference>
<comment type="similarity">
    <text evidence="2 12 13">Belongs to the UvrB family.</text>
</comment>
<evidence type="ECO:0000256" key="9">
    <source>
        <dbReference type="ARBA" id="ARBA00023204"/>
    </source>
</evidence>
<gene>
    <name evidence="12" type="primary">uvrB</name>
    <name evidence="18" type="ORF">ABIC55_004244</name>
</gene>
<keyword evidence="4 12" id="KW-0547">Nucleotide-binding</keyword>
<feature type="coiled-coil region" evidence="14">
    <location>
        <begin position="620"/>
        <end position="647"/>
    </location>
</feature>
<dbReference type="InterPro" id="IPR001650">
    <property type="entry name" value="Helicase_C-like"/>
</dbReference>
<dbReference type="Pfam" id="PF02151">
    <property type="entry name" value="UVR"/>
    <property type="match status" value="1"/>
</dbReference>
<accession>A0ABV2KDJ2</accession>
<dbReference type="InterPro" id="IPR006935">
    <property type="entry name" value="Helicase/UvrB_N"/>
</dbReference>
<sequence length="660" mass="75528">MVGKFNLQAPYTPQGDQPSAIAQLLEGHNRGEKHQTLLGATGTGKTFTVSNVLTEINKPTLVIAHNKTLAGQLYSEFKEFFPDNAVEYFVSFYDYYQPEAYIAHTDTFIEKDSSINDEIDKLRHSATSSLFERNDVLIVASVSCIYGLGSPEEYSAHVVSLRPGMEIGRNELLRRFVDIQYERNDVSFTRGTFRVRGDVVELLPASQDEHCLRIEFFGDEIERIREVDSLTGEILGEREHVAIFPASHFVTGEEKMVKAIENIEIELEERLKEFRAQDKLLEAQRLEQRTRYDLEMMREMGFCSGIENYSRHLTLRPAGAIPYTLLDYFPDDFLIIVDESHVSLPQIRGMYNGDQARKNVLVDHGFRLPSALDNRPLTFQEFENHVHEAIYVSATPGPYEIEHTPEMIQQIIRPTGLLDPTIEIRPIEGQIDDLIGQIRERTKNNERVLITTLTKKMSEDLTDYLKEIGIKVQYLHSDIKTLERIETLRELRIGTYDVLVGINLLREGIDIPEVSLVVILDADKEGFLRSERALIQTMGRAARNSNGHVILYADRMTDSMAKAIGETERRRDIQRKYNEKHGITPTTIKKEIRDVIRATAVSEEAISYLEKVTQGKKLTKDEKTKLLVTLEKEMKEAAKALDFERAAELRDTIMELKAER</sequence>
<dbReference type="InterPro" id="IPR001943">
    <property type="entry name" value="UVR_dom"/>
</dbReference>
<evidence type="ECO:0000256" key="6">
    <source>
        <dbReference type="ARBA" id="ARBA00022769"/>
    </source>
</evidence>
<comment type="subunit">
    <text evidence="10 12 13">Forms a heterotetramer with UvrA during the search for lesions. Interacts with UvrC in an incision complex.</text>
</comment>
<keyword evidence="3 12" id="KW-0963">Cytoplasm</keyword>
<dbReference type="PANTHER" id="PTHR24029:SF0">
    <property type="entry name" value="UVRABC SYSTEM PROTEIN B"/>
    <property type="match status" value="1"/>
</dbReference>
<evidence type="ECO:0000256" key="8">
    <source>
        <dbReference type="ARBA" id="ARBA00022881"/>
    </source>
</evidence>
<dbReference type="CDD" id="cd18790">
    <property type="entry name" value="SF2_C_UvrB"/>
    <property type="match status" value="1"/>
</dbReference>
<keyword evidence="19" id="KW-1185">Reference proteome</keyword>
<dbReference type="Gene3D" id="4.10.860.10">
    <property type="entry name" value="UVR domain"/>
    <property type="match status" value="1"/>
</dbReference>
<dbReference type="Pfam" id="PF17757">
    <property type="entry name" value="UvrB_inter"/>
    <property type="match status" value="1"/>
</dbReference>
<dbReference type="Pfam" id="PF12344">
    <property type="entry name" value="UvrB"/>
    <property type="match status" value="1"/>
</dbReference>
<dbReference type="Gene3D" id="6.10.140.240">
    <property type="match status" value="1"/>
</dbReference>
<dbReference type="InterPro" id="IPR014001">
    <property type="entry name" value="Helicase_ATP-bd"/>
</dbReference>
<dbReference type="RefSeq" id="WP_067205953.1">
    <property type="nucleotide sequence ID" value="NZ_CP014616.1"/>
</dbReference>
<keyword evidence="12 13" id="KW-0742">SOS response</keyword>
<protein>
    <recommendedName>
        <fullName evidence="11 12">UvrABC system protein B</fullName>
        <shortName evidence="12">Protein UvrB</shortName>
    </recommendedName>
    <alternativeName>
        <fullName evidence="12">Excinuclease ABC subunit B</fullName>
    </alternativeName>
</protein>
<dbReference type="EMBL" id="JBEPME010000008">
    <property type="protein sequence ID" value="MET3659124.1"/>
    <property type="molecule type" value="Genomic_DNA"/>
</dbReference>
<proteinExistence type="inferred from homology"/>
<dbReference type="PROSITE" id="PS51194">
    <property type="entry name" value="HELICASE_CTER"/>
    <property type="match status" value="1"/>
</dbReference>
<evidence type="ECO:0000256" key="11">
    <source>
        <dbReference type="ARBA" id="ARBA00029504"/>
    </source>
</evidence>
<keyword evidence="14" id="KW-0175">Coiled coil</keyword>
<evidence type="ECO:0000256" key="13">
    <source>
        <dbReference type="RuleBase" id="RU003587"/>
    </source>
</evidence>
<evidence type="ECO:0000256" key="2">
    <source>
        <dbReference type="ARBA" id="ARBA00008533"/>
    </source>
</evidence>
<dbReference type="PANTHER" id="PTHR24029">
    <property type="entry name" value="UVRABC SYSTEM PROTEIN B"/>
    <property type="match status" value="1"/>
</dbReference>
<evidence type="ECO:0000256" key="4">
    <source>
        <dbReference type="ARBA" id="ARBA00022741"/>
    </source>
</evidence>
<dbReference type="InterPro" id="IPR036876">
    <property type="entry name" value="UVR_dom_sf"/>
</dbReference>
<dbReference type="InterPro" id="IPR041471">
    <property type="entry name" value="UvrB_inter"/>
</dbReference>
<dbReference type="NCBIfam" id="TIGR00631">
    <property type="entry name" value="uvrb"/>
    <property type="match status" value="1"/>
</dbReference>
<dbReference type="PROSITE" id="PS51192">
    <property type="entry name" value="HELICASE_ATP_BIND_1"/>
    <property type="match status" value="1"/>
</dbReference>
<dbReference type="InterPro" id="IPR027417">
    <property type="entry name" value="P-loop_NTPase"/>
</dbReference>
<evidence type="ECO:0000256" key="12">
    <source>
        <dbReference type="HAMAP-Rule" id="MF_00204"/>
    </source>
</evidence>
<dbReference type="SUPFAM" id="SSF52540">
    <property type="entry name" value="P-loop containing nucleoside triphosphate hydrolases"/>
    <property type="match status" value="2"/>
</dbReference>
<dbReference type="HAMAP" id="MF_00204">
    <property type="entry name" value="UvrB"/>
    <property type="match status" value="1"/>
</dbReference>
<evidence type="ECO:0000256" key="14">
    <source>
        <dbReference type="SAM" id="Coils"/>
    </source>
</evidence>
<reference evidence="18 19" key="1">
    <citation type="submission" date="2024-06" db="EMBL/GenBank/DDBJ databases">
        <title>Sorghum-associated microbial communities from plants grown in Nebraska, USA.</title>
        <authorList>
            <person name="Schachtman D."/>
        </authorList>
    </citation>
    <scope>NUCLEOTIDE SEQUENCE [LARGE SCALE GENOMIC DNA]</scope>
    <source>
        <strain evidence="18 19">1288</strain>
    </source>
</reference>
<dbReference type="SUPFAM" id="SSF46600">
    <property type="entry name" value="C-terminal UvrC-binding domain of UvrB"/>
    <property type="match status" value="1"/>
</dbReference>
<keyword evidence="9 12" id="KW-0234">DNA repair</keyword>
<dbReference type="InterPro" id="IPR004807">
    <property type="entry name" value="UvrB"/>
</dbReference>
<dbReference type="Proteomes" id="UP001549104">
    <property type="component" value="Unassembled WGS sequence"/>
</dbReference>
<feature type="coiled-coil region" evidence="14">
    <location>
        <begin position="257"/>
        <end position="284"/>
    </location>
</feature>
<evidence type="ECO:0000313" key="18">
    <source>
        <dbReference type="EMBL" id="MET3659124.1"/>
    </source>
</evidence>
<evidence type="ECO:0000259" key="15">
    <source>
        <dbReference type="PROSITE" id="PS50151"/>
    </source>
</evidence>
<feature type="domain" description="Helicase C-terminal" evidence="17">
    <location>
        <begin position="430"/>
        <end position="596"/>
    </location>
</feature>
<dbReference type="Pfam" id="PF04851">
    <property type="entry name" value="ResIII"/>
    <property type="match status" value="1"/>
</dbReference>
<evidence type="ECO:0000259" key="17">
    <source>
        <dbReference type="PROSITE" id="PS51194"/>
    </source>
</evidence>
<comment type="caution">
    <text evidence="18">The sequence shown here is derived from an EMBL/GenBank/DDBJ whole genome shotgun (WGS) entry which is preliminary data.</text>
</comment>
<name>A0ABV2KDJ2_SPOPS</name>
<dbReference type="InterPro" id="IPR024759">
    <property type="entry name" value="UvrB_YAD/RRR_dom"/>
</dbReference>
<comment type="domain">
    <text evidence="12">The beta-hairpin motif is involved in DNA binding.</text>
</comment>
<evidence type="ECO:0000256" key="5">
    <source>
        <dbReference type="ARBA" id="ARBA00022763"/>
    </source>
</evidence>
<keyword evidence="6 12" id="KW-0228">DNA excision</keyword>
<feature type="domain" description="UVR" evidence="15">
    <location>
        <begin position="624"/>
        <end position="659"/>
    </location>
</feature>
<dbReference type="SMART" id="SM00490">
    <property type="entry name" value="HELICc"/>
    <property type="match status" value="1"/>
</dbReference>
<evidence type="ECO:0000256" key="10">
    <source>
        <dbReference type="ARBA" id="ARBA00026033"/>
    </source>
</evidence>
<evidence type="ECO:0000256" key="3">
    <source>
        <dbReference type="ARBA" id="ARBA00022490"/>
    </source>
</evidence>
<evidence type="ECO:0000256" key="1">
    <source>
        <dbReference type="ARBA" id="ARBA00004496"/>
    </source>
</evidence>
<feature type="binding site" evidence="12">
    <location>
        <begin position="39"/>
        <end position="46"/>
    </location>
    <ligand>
        <name>ATP</name>
        <dbReference type="ChEBI" id="CHEBI:30616"/>
    </ligand>
</feature>
<dbReference type="NCBIfam" id="NF003673">
    <property type="entry name" value="PRK05298.1"/>
    <property type="match status" value="1"/>
</dbReference>
<comment type="subcellular location">
    <subcellularLocation>
        <location evidence="1 12 13">Cytoplasm</location>
    </subcellularLocation>
</comment>
<feature type="domain" description="Helicase ATP-binding" evidence="16">
    <location>
        <begin position="26"/>
        <end position="183"/>
    </location>
</feature>
<dbReference type="PROSITE" id="PS50151">
    <property type="entry name" value="UVR"/>
    <property type="match status" value="1"/>
</dbReference>
<dbReference type="CDD" id="cd17916">
    <property type="entry name" value="DEXHc_UvrB"/>
    <property type="match status" value="1"/>
</dbReference>
<evidence type="ECO:0000256" key="7">
    <source>
        <dbReference type="ARBA" id="ARBA00022840"/>
    </source>
</evidence>
<comment type="function">
    <text evidence="12">The UvrABC repair system catalyzes the recognition and processing of DNA lesions. A damage recognition complex composed of 2 UvrA and 2 UvrB subunits scans DNA for abnormalities. Upon binding of the UvrA(2)B(2) complex to a putative damaged site, the DNA wraps around one UvrB monomer. DNA wrap is dependent on ATP binding by UvrB and probably causes local melting of the DNA helix, facilitating insertion of UvrB beta-hairpin between the DNA strands. Then UvrB probes one DNA strand for the presence of a lesion. If a lesion is found the UvrA subunits dissociate and the UvrB-DNA preincision complex is formed. This complex is subsequently bound by UvrC and the second UvrB is released. If no lesion is found, the DNA wraps around the other UvrB subunit that will check the other stand for damage.</text>
</comment>
<keyword evidence="5 12" id="KW-0227">DNA damage</keyword>
<feature type="short sequence motif" description="Beta-hairpin" evidence="12">
    <location>
        <begin position="92"/>
        <end position="115"/>
    </location>
</feature>
<keyword evidence="7 12" id="KW-0067">ATP-binding</keyword>
<dbReference type="Pfam" id="PF00271">
    <property type="entry name" value="Helicase_C"/>
    <property type="match status" value="1"/>
</dbReference>
<keyword evidence="8 12" id="KW-0267">Excision nuclease</keyword>
<evidence type="ECO:0000313" key="19">
    <source>
        <dbReference type="Proteomes" id="UP001549104"/>
    </source>
</evidence>
<dbReference type="Gene3D" id="3.40.50.300">
    <property type="entry name" value="P-loop containing nucleotide triphosphate hydrolases"/>
    <property type="match status" value="3"/>
</dbReference>